<dbReference type="InterPro" id="IPR051647">
    <property type="entry name" value="Mediator_comp_sub12"/>
</dbReference>
<dbReference type="GO" id="GO:0003713">
    <property type="term" value="F:transcription coactivator activity"/>
    <property type="evidence" value="ECO:0007669"/>
    <property type="project" value="TreeGrafter"/>
</dbReference>
<dbReference type="EMBL" id="NIVC01001862">
    <property type="protein sequence ID" value="PAA63226.1"/>
    <property type="molecule type" value="Genomic_DNA"/>
</dbReference>
<dbReference type="SMART" id="SM00338">
    <property type="entry name" value="BRLZ"/>
    <property type="match status" value="1"/>
</dbReference>
<dbReference type="GO" id="GO:0003700">
    <property type="term" value="F:DNA-binding transcription factor activity"/>
    <property type="evidence" value="ECO:0007669"/>
    <property type="project" value="InterPro"/>
</dbReference>
<dbReference type="GO" id="GO:0003677">
    <property type="term" value="F:DNA binding"/>
    <property type="evidence" value="ECO:0007669"/>
    <property type="project" value="InterPro"/>
</dbReference>
<reference evidence="4 5" key="1">
    <citation type="submission" date="2017-06" db="EMBL/GenBank/DDBJ databases">
        <title>A platform for efficient transgenesis in Macrostomum lignano, a flatworm model organism for stem cell research.</title>
        <authorList>
            <person name="Berezikov E."/>
        </authorList>
    </citation>
    <scope>NUCLEOTIDE SEQUENCE [LARGE SCALE GENOMIC DNA]</scope>
    <source>
        <strain evidence="4">DV1</strain>
        <tissue evidence="4">Whole organism</tissue>
    </source>
</reference>
<dbReference type="SUPFAM" id="SSF57959">
    <property type="entry name" value="Leucine zipper domain"/>
    <property type="match status" value="1"/>
</dbReference>
<comment type="caution">
    <text evidence="4">The sequence shown here is derived from an EMBL/GenBank/DDBJ whole genome shotgun (WGS) entry which is preliminary data.</text>
</comment>
<evidence type="ECO:0000256" key="1">
    <source>
        <dbReference type="SAM" id="Coils"/>
    </source>
</evidence>
<dbReference type="PANTHER" id="PTHR46007:SF8">
    <property type="entry name" value="C2H2-TYPE DOMAIN-CONTAINING PROTEIN"/>
    <property type="match status" value="1"/>
</dbReference>
<name>A0A267EP36_9PLAT</name>
<keyword evidence="1" id="KW-0175">Coiled coil</keyword>
<dbReference type="GO" id="GO:0045944">
    <property type="term" value="P:positive regulation of transcription by RNA polymerase II"/>
    <property type="evidence" value="ECO:0007669"/>
    <property type="project" value="TreeGrafter"/>
</dbReference>
<dbReference type="InterPro" id="IPR000837">
    <property type="entry name" value="AP-1"/>
</dbReference>
<gene>
    <name evidence="4" type="ORF">BOX15_Mlig000377g2</name>
</gene>
<evidence type="ECO:0000313" key="4">
    <source>
        <dbReference type="EMBL" id="PAA63226.1"/>
    </source>
</evidence>
<dbReference type="STRING" id="282301.A0A267EP36"/>
<dbReference type="PROSITE" id="PS50217">
    <property type="entry name" value="BZIP"/>
    <property type="match status" value="1"/>
</dbReference>
<feature type="region of interest" description="Disordered" evidence="2">
    <location>
        <begin position="318"/>
        <end position="357"/>
    </location>
</feature>
<feature type="region of interest" description="Disordered" evidence="2">
    <location>
        <begin position="456"/>
        <end position="502"/>
    </location>
</feature>
<feature type="domain" description="BZIP" evidence="3">
    <location>
        <begin position="370"/>
        <end position="433"/>
    </location>
</feature>
<dbReference type="PRINTS" id="PR00042">
    <property type="entry name" value="LEUZIPPRFOS"/>
</dbReference>
<dbReference type="PROSITE" id="PS00036">
    <property type="entry name" value="BZIP_BASIC"/>
    <property type="match status" value="1"/>
</dbReference>
<accession>A0A267EP36</accession>
<dbReference type="Proteomes" id="UP000215902">
    <property type="component" value="Unassembled WGS sequence"/>
</dbReference>
<evidence type="ECO:0000256" key="2">
    <source>
        <dbReference type="SAM" id="MobiDB-lite"/>
    </source>
</evidence>
<evidence type="ECO:0000259" key="3">
    <source>
        <dbReference type="PROSITE" id="PS50217"/>
    </source>
</evidence>
<feature type="region of interest" description="Disordered" evidence="2">
    <location>
        <begin position="99"/>
        <end position="137"/>
    </location>
</feature>
<dbReference type="InterPro" id="IPR004827">
    <property type="entry name" value="bZIP"/>
</dbReference>
<dbReference type="Pfam" id="PF00170">
    <property type="entry name" value="bZIP_1"/>
    <property type="match status" value="1"/>
</dbReference>
<organism evidence="4 5">
    <name type="scientific">Macrostomum lignano</name>
    <dbReference type="NCBI Taxonomy" id="282301"/>
    <lineage>
        <taxon>Eukaryota</taxon>
        <taxon>Metazoa</taxon>
        <taxon>Spiralia</taxon>
        <taxon>Lophotrochozoa</taxon>
        <taxon>Platyhelminthes</taxon>
        <taxon>Rhabditophora</taxon>
        <taxon>Macrostomorpha</taxon>
        <taxon>Macrostomida</taxon>
        <taxon>Macrostomidae</taxon>
        <taxon>Macrostomum</taxon>
    </lineage>
</organism>
<protein>
    <recommendedName>
        <fullName evidence="3">BZIP domain-containing protein</fullName>
    </recommendedName>
</protein>
<dbReference type="Gene3D" id="1.20.5.170">
    <property type="match status" value="1"/>
</dbReference>
<evidence type="ECO:0000313" key="5">
    <source>
        <dbReference type="Proteomes" id="UP000215902"/>
    </source>
</evidence>
<keyword evidence="5" id="KW-1185">Reference proteome</keyword>
<dbReference type="CDD" id="cd14699">
    <property type="entry name" value="bZIP_Fos_like"/>
    <property type="match status" value="1"/>
</dbReference>
<feature type="coiled-coil region" evidence="1">
    <location>
        <begin position="357"/>
        <end position="436"/>
    </location>
</feature>
<dbReference type="AlphaFoldDB" id="A0A267EP36"/>
<dbReference type="InterPro" id="IPR046347">
    <property type="entry name" value="bZIP_sf"/>
</dbReference>
<sequence>MSAMVHHVPMYSANGSTSSAVAVPGSSGGTSVVVTGSHPSGSVIQLSAVQSMPQMPAALPTEAGFQTALTAAPMVSYCTLPQGTMTQHHQQHYQHLIQPPQSQHHNPHHEQQQQQQHHIQLASFKQDSSSGNVTEFLGNVHSGPVPYQLVTGSNGQTYMIRGDQLHLLSQQPQLLAQLIDSAQTPQVLHQAPPPPPLQQAPLPLPQGQTHVIMAAHTQAPVPLPPVQQQQQQQQQQSLLQAKLEACSQDSTVIVKPNTPQPPPMMISASIVPQPTQTQTITHAVVSTANKRTAGTAASTGKSAAKSASAFVAASASIDNSGVNSESDDPLSSGPGGAPGSANSNSKKKTVPTISTGRRCLKSEKVNSEESVRRAKRRERNRVAAAKCRKKRQDQIECLTDEASGLENDNSELEAEIAELLNRKSQLMCLLQAHQLECPEAASNLVIPALPPISLELSRQSQQQHQQTPTPPSLRSNSPGDLDNDPIDEGAALHPASSAAVGKSFNKPTQAAATAADFDPNKSGIEPESFTVVLNNPSTSSQQHPQQTTLLPPLHSIVSSLPSLSFASSAGQINCAQSQPQSADGDRQQQQLPPDLAPLFALKQETFLHLWIRNRDLRYFKGSGIGI</sequence>
<dbReference type="GO" id="GO:0016592">
    <property type="term" value="C:mediator complex"/>
    <property type="evidence" value="ECO:0007669"/>
    <property type="project" value="TreeGrafter"/>
</dbReference>
<proteinExistence type="predicted"/>
<dbReference type="PANTHER" id="PTHR46007">
    <property type="entry name" value="MEDIATOR OF RNA POLYMERASE II TRANSCRIPTION SUBUNIT 12"/>
    <property type="match status" value="1"/>
</dbReference>
<feature type="compositionally biased region" description="Polar residues" evidence="2">
    <location>
        <begin position="123"/>
        <end position="133"/>
    </location>
</feature>